<accession>A0A8J8K8I2</accession>
<dbReference type="AlphaFoldDB" id="A0A8J8K8I2"/>
<dbReference type="Proteomes" id="UP000610746">
    <property type="component" value="Unassembled WGS sequence"/>
</dbReference>
<evidence type="ECO:0000313" key="1">
    <source>
        <dbReference type="EMBL" id="NRS92656.1"/>
    </source>
</evidence>
<keyword evidence="2" id="KW-1185">Reference proteome</keyword>
<dbReference type="RefSeq" id="WP_173779249.1">
    <property type="nucleotide sequence ID" value="NZ_JABSNO010000011.1"/>
</dbReference>
<reference evidence="1" key="1">
    <citation type="submission" date="2020-05" db="EMBL/GenBank/DDBJ databases">
        <title>Genomic Encyclopedia of Type Strains, Phase IV (KMG-V): Genome sequencing to study the core and pangenomes of soil and plant-associated prokaryotes.</title>
        <authorList>
            <person name="Whitman W."/>
        </authorList>
    </citation>
    <scope>NUCLEOTIDE SEQUENCE</scope>
    <source>
        <strain evidence="1">16F</strain>
    </source>
</reference>
<gene>
    <name evidence="1" type="ORF">HNQ03_001734</name>
</gene>
<organism evidence="1 2">
    <name type="scientific">Frigoriflavimonas asaccharolytica</name>
    <dbReference type="NCBI Taxonomy" id="2735899"/>
    <lineage>
        <taxon>Bacteria</taxon>
        <taxon>Pseudomonadati</taxon>
        <taxon>Bacteroidota</taxon>
        <taxon>Flavobacteriia</taxon>
        <taxon>Flavobacteriales</taxon>
        <taxon>Weeksellaceae</taxon>
        <taxon>Frigoriflavimonas</taxon>
    </lineage>
</organism>
<sequence length="323" mass="38182">MKKFVFKLVAWISLFLILGLCLLFSNKYKFYGNGTIRQKVDFYKKNGEKYNAIIMGSSRMYRHLDPVVLDSATHHQIKAYNMATGGSFYTESRYILRQLELNKNIKYVFFEIQGVLPLERNALSTKALYYHDLPSTIFESKYYSETKDWAGVYTAVEHYFINIFYLKKLDQTDYFIDQGSADYRDGYYPLEKEYNRSTSVKTQRDTYVKDTMQLYSQRNFVLQPKKMNTAWENDIQLLIKECDKRGVKLVLVSQLFTEPYDMSFLKKNSKTKVLDFTARKKFKDFYTSKNAQDNGHLNQLGARKFSKIFADSVNIYLNEIRKQ</sequence>
<comment type="caution">
    <text evidence="1">The sequence shown here is derived from an EMBL/GenBank/DDBJ whole genome shotgun (WGS) entry which is preliminary data.</text>
</comment>
<dbReference type="EMBL" id="JABSNO010000011">
    <property type="protein sequence ID" value="NRS92656.1"/>
    <property type="molecule type" value="Genomic_DNA"/>
</dbReference>
<protein>
    <submittedName>
        <fullName evidence="1">Uncharacterized protein</fullName>
    </submittedName>
</protein>
<name>A0A8J8K8I2_9FLAO</name>
<proteinExistence type="predicted"/>
<evidence type="ECO:0000313" key="2">
    <source>
        <dbReference type="Proteomes" id="UP000610746"/>
    </source>
</evidence>